<comment type="caution">
    <text evidence="1">The sequence shown here is derived from an EMBL/GenBank/DDBJ whole genome shotgun (WGS) entry which is preliminary data.</text>
</comment>
<evidence type="ECO:0000313" key="1">
    <source>
        <dbReference type="EMBL" id="KAJ8618735.1"/>
    </source>
</evidence>
<reference evidence="1 2" key="1">
    <citation type="journal article" date="2022" name="Hortic Res">
        <title>A haplotype resolved chromosomal level avocado genome allows analysis of novel avocado genes.</title>
        <authorList>
            <person name="Nath O."/>
            <person name="Fletcher S.J."/>
            <person name="Hayward A."/>
            <person name="Shaw L.M."/>
            <person name="Masouleh A.K."/>
            <person name="Furtado A."/>
            <person name="Henry R.J."/>
            <person name="Mitter N."/>
        </authorList>
    </citation>
    <scope>NUCLEOTIDE SEQUENCE [LARGE SCALE GENOMIC DNA]</scope>
    <source>
        <strain evidence="2">cv. Hass</strain>
    </source>
</reference>
<dbReference type="EMBL" id="CM056812">
    <property type="protein sequence ID" value="KAJ8618735.1"/>
    <property type="molecule type" value="Genomic_DNA"/>
</dbReference>
<protein>
    <submittedName>
        <fullName evidence="1">Uncharacterized protein</fullName>
    </submittedName>
</protein>
<organism evidence="1 2">
    <name type="scientific">Persea americana</name>
    <name type="common">Avocado</name>
    <dbReference type="NCBI Taxonomy" id="3435"/>
    <lineage>
        <taxon>Eukaryota</taxon>
        <taxon>Viridiplantae</taxon>
        <taxon>Streptophyta</taxon>
        <taxon>Embryophyta</taxon>
        <taxon>Tracheophyta</taxon>
        <taxon>Spermatophyta</taxon>
        <taxon>Magnoliopsida</taxon>
        <taxon>Magnoliidae</taxon>
        <taxon>Laurales</taxon>
        <taxon>Lauraceae</taxon>
        <taxon>Persea</taxon>
    </lineage>
</organism>
<proteinExistence type="predicted"/>
<accession>A0ACC2KC77</accession>
<keyword evidence="2" id="KW-1185">Reference proteome</keyword>
<gene>
    <name evidence="1" type="ORF">MRB53_014921</name>
</gene>
<name>A0ACC2KC77_PERAE</name>
<evidence type="ECO:0000313" key="2">
    <source>
        <dbReference type="Proteomes" id="UP001234297"/>
    </source>
</evidence>
<dbReference type="Proteomes" id="UP001234297">
    <property type="component" value="Chromosome 4"/>
</dbReference>
<sequence length="661" mass="74408">MVLNGRPPVKRMKRRVTADRCDFLTFSDAGEGFSAAGSHDQPFRSSLRSFLSRHAREVPSHERNLLTWQIAYRMGDLDCRGSSPETVAVLHVVEEDVMNSGSDYCDMCRVVGWSGHPVCWKRYHFIIRSDSSSLDGFRACNGAKAVAEGPTHLLHGMVHMNGFGHLIRVNGREGGSRFLSGCDIMGFWDRLCKTLRVRKVTVMDVSKKYGLEYRLLHAITSGHPWYGNWGYKFGAGSFALTADAYRDAVRTLSDMPLAPFFTHARASRTHLQDVISFYWSISERRLATLRDLLHFILDLLHAIHRKAVVSARKKPKNTALLLRPWAEDDINRVECAMMKVLQAAGSSRWIRWRTLKGAVSQTGPAELLDYCLKELGGKSVEGMVVHVQCNPETYVVEYRLEDEENAATEGIVSSTVPTRPRYLSEDHILHDLKFLYEALLQPKTMLNFKPQESREIAHSSAMKLLDCKHFVKDYEFDSLQIKNPDVIRVLCGVELVDQAKDYTAPPPELIVLPTTATVADLKTEAMKAFREAYIIFERFHAEKLLDFGDVDDSTNVKFLIGMNGSVCVGGRCHGSYVLQRYRMERGRGRWTVNCVCGARDDDGERMLACDKCNVWLHTRCAGIHDSEEAPPNYYCGRCSAGGRGCKDNREVASGPFGCRGG</sequence>